<evidence type="ECO:0000313" key="2">
    <source>
        <dbReference type="Proteomes" id="UP000595140"/>
    </source>
</evidence>
<reference evidence="1 2" key="1">
    <citation type="submission" date="2018-04" db="EMBL/GenBank/DDBJ databases">
        <authorList>
            <person name="Vogel A."/>
        </authorList>
    </citation>
    <scope>NUCLEOTIDE SEQUENCE [LARGE SCALE GENOMIC DNA]</scope>
</reference>
<accession>A0A484MI43</accession>
<dbReference type="AlphaFoldDB" id="A0A484MI43"/>
<sequence>MPPSLQSRLGPQPLLLECIMETPRSSRGFRVLNAWFSNPTILSTIEHFWNSTGTCGGMRGLSNELIEHKTILRKWNKEIFGDIFQNLKKAEEDAITAELSFDSNPTDSTREAWSQAMANLLLATKKETEFWKQKAHIRWMEKGDNHSKFFHTFVIGRRAKLTISQIKFRSGHTLMDAANIKVEAVYFFTQTFSQSSIVNPHDSLKFTPHLINAEDNELITRLPSMDEVKQAVWDLDPHSTCGPDGFNGEFFRKTWYILGKDLLLTAQEFFLGIPPPVAYGATVITLTPKSPNPHMFSDFRPISLSTFMRRCPRISHLAFADDFNLFTNRHFRNLLRIKGILDNYLAASGQAINYEKSKFYIPTRTPPASCMAMERALGMKPVQSLPLEVIKLLHKRMASFLWEAKGRKQKHHWISWDRV</sequence>
<keyword evidence="2" id="KW-1185">Reference proteome</keyword>
<dbReference type="Proteomes" id="UP000595140">
    <property type="component" value="Unassembled WGS sequence"/>
</dbReference>
<proteinExistence type="predicted"/>
<dbReference type="InterPro" id="IPR052343">
    <property type="entry name" value="Retrotransposon-Effector_Assoc"/>
</dbReference>
<dbReference type="EMBL" id="OOIL02003592">
    <property type="protein sequence ID" value="VFQ88475.1"/>
    <property type="molecule type" value="Genomic_DNA"/>
</dbReference>
<protein>
    <recommendedName>
        <fullName evidence="3">Reverse transcriptase domain-containing protein</fullName>
    </recommendedName>
</protein>
<evidence type="ECO:0000313" key="1">
    <source>
        <dbReference type="EMBL" id="VFQ88475.1"/>
    </source>
</evidence>
<name>A0A484MI43_9ASTE</name>
<dbReference type="PANTHER" id="PTHR46890:SF28">
    <property type="entry name" value="REVERSE TRANSCRIPTASE DOMAIN-CONTAINING PROTEIN"/>
    <property type="match status" value="1"/>
</dbReference>
<evidence type="ECO:0008006" key="3">
    <source>
        <dbReference type="Google" id="ProtNLM"/>
    </source>
</evidence>
<gene>
    <name evidence="1" type="ORF">CCAM_LOCUS30251</name>
</gene>
<organism evidence="1 2">
    <name type="scientific">Cuscuta campestris</name>
    <dbReference type="NCBI Taxonomy" id="132261"/>
    <lineage>
        <taxon>Eukaryota</taxon>
        <taxon>Viridiplantae</taxon>
        <taxon>Streptophyta</taxon>
        <taxon>Embryophyta</taxon>
        <taxon>Tracheophyta</taxon>
        <taxon>Spermatophyta</taxon>
        <taxon>Magnoliopsida</taxon>
        <taxon>eudicotyledons</taxon>
        <taxon>Gunneridae</taxon>
        <taxon>Pentapetalae</taxon>
        <taxon>asterids</taxon>
        <taxon>lamiids</taxon>
        <taxon>Solanales</taxon>
        <taxon>Convolvulaceae</taxon>
        <taxon>Cuscuteae</taxon>
        <taxon>Cuscuta</taxon>
        <taxon>Cuscuta subgen. Grammica</taxon>
        <taxon>Cuscuta sect. Cleistogrammica</taxon>
    </lineage>
</organism>
<dbReference type="PANTHER" id="PTHR46890">
    <property type="entry name" value="NON-LTR RETROLELEMENT REVERSE TRANSCRIPTASE-LIKE PROTEIN-RELATED"/>
    <property type="match status" value="1"/>
</dbReference>
<dbReference type="OrthoDB" id="1435636at2759"/>